<dbReference type="Proteomes" id="UP001302367">
    <property type="component" value="Chromosome 2"/>
</dbReference>
<feature type="compositionally biased region" description="Basic and acidic residues" evidence="1">
    <location>
        <begin position="25"/>
        <end position="70"/>
    </location>
</feature>
<dbReference type="GeneID" id="90643841"/>
<keyword evidence="3" id="KW-1185">Reference proteome</keyword>
<evidence type="ECO:0000256" key="1">
    <source>
        <dbReference type="SAM" id="MobiDB-lite"/>
    </source>
</evidence>
<reference evidence="2 3" key="1">
    <citation type="submission" date="2023-09" db="EMBL/GenBank/DDBJ databases">
        <title>Complete-Gapless Cercospora beticola genome.</title>
        <authorList>
            <person name="Wyatt N.A."/>
            <person name="Spanner R.E."/>
            <person name="Bolton M.D."/>
        </authorList>
    </citation>
    <scope>NUCLEOTIDE SEQUENCE [LARGE SCALE GENOMIC DNA]</scope>
    <source>
        <strain evidence="2">Cb09-40</strain>
    </source>
</reference>
<feature type="region of interest" description="Disordered" evidence="1">
    <location>
        <begin position="17"/>
        <end position="70"/>
    </location>
</feature>
<sequence>MSSPSGHLAAALSTVTARHATTLPRETRLKLPDSDHEFSKATIGGRDEYNEMEIRRDDKTKWPPLRMADR</sequence>
<evidence type="ECO:0000313" key="2">
    <source>
        <dbReference type="EMBL" id="WPA97765.1"/>
    </source>
</evidence>
<accession>A0ABZ0NE09</accession>
<dbReference type="RefSeq" id="XP_065458308.1">
    <property type="nucleotide sequence ID" value="XM_065602236.1"/>
</dbReference>
<gene>
    <name evidence="2" type="ORF">RHO25_002376</name>
</gene>
<evidence type="ECO:0000313" key="3">
    <source>
        <dbReference type="Proteomes" id="UP001302367"/>
    </source>
</evidence>
<proteinExistence type="predicted"/>
<dbReference type="EMBL" id="CP134185">
    <property type="protein sequence ID" value="WPA97765.1"/>
    <property type="molecule type" value="Genomic_DNA"/>
</dbReference>
<name>A0ABZ0NE09_CERBT</name>
<protein>
    <submittedName>
        <fullName evidence="2">Uncharacterized protein</fullName>
    </submittedName>
</protein>
<organism evidence="2 3">
    <name type="scientific">Cercospora beticola</name>
    <name type="common">Sugarbeet leaf spot fungus</name>
    <dbReference type="NCBI Taxonomy" id="122368"/>
    <lineage>
        <taxon>Eukaryota</taxon>
        <taxon>Fungi</taxon>
        <taxon>Dikarya</taxon>
        <taxon>Ascomycota</taxon>
        <taxon>Pezizomycotina</taxon>
        <taxon>Dothideomycetes</taxon>
        <taxon>Dothideomycetidae</taxon>
        <taxon>Mycosphaerellales</taxon>
        <taxon>Mycosphaerellaceae</taxon>
        <taxon>Cercospora</taxon>
    </lineage>
</organism>